<dbReference type="PANTHER" id="PTHR23028">
    <property type="entry name" value="ACETYLTRANSFERASE"/>
    <property type="match status" value="1"/>
</dbReference>
<keyword evidence="1" id="KW-0472">Membrane</keyword>
<proteinExistence type="predicted"/>
<feature type="transmembrane region" description="Helical" evidence="1">
    <location>
        <begin position="86"/>
        <end position="104"/>
    </location>
</feature>
<dbReference type="InterPro" id="IPR050879">
    <property type="entry name" value="Acyltransferase_3"/>
</dbReference>
<dbReference type="GO" id="GO:0016746">
    <property type="term" value="F:acyltransferase activity"/>
    <property type="evidence" value="ECO:0007669"/>
    <property type="project" value="UniProtKB-KW"/>
</dbReference>
<feature type="transmembrane region" description="Helical" evidence="1">
    <location>
        <begin position="130"/>
        <end position="150"/>
    </location>
</feature>
<dbReference type="EC" id="2.3.-.-" evidence="3"/>
<name>A0ABZ1UI13_9BURK</name>
<feature type="transmembrane region" description="Helical" evidence="1">
    <location>
        <begin position="44"/>
        <end position="66"/>
    </location>
</feature>
<organism evidence="3 4">
    <name type="scientific">[Empedobacter] haloabium</name>
    <dbReference type="NCBI Taxonomy" id="592317"/>
    <lineage>
        <taxon>Bacteria</taxon>
        <taxon>Pseudomonadati</taxon>
        <taxon>Pseudomonadota</taxon>
        <taxon>Betaproteobacteria</taxon>
        <taxon>Burkholderiales</taxon>
        <taxon>Oxalobacteraceae</taxon>
        <taxon>Telluria group</taxon>
        <taxon>Telluria group incertae sedis</taxon>
    </lineage>
</organism>
<feature type="transmembrane region" description="Helical" evidence="1">
    <location>
        <begin position="249"/>
        <end position="273"/>
    </location>
</feature>
<keyword evidence="4" id="KW-1185">Reference proteome</keyword>
<protein>
    <submittedName>
        <fullName evidence="3">Acyltransferase</fullName>
        <ecNumber evidence="3">2.3.-.-</ecNumber>
    </submittedName>
</protein>
<evidence type="ECO:0000313" key="4">
    <source>
        <dbReference type="Proteomes" id="UP000321323"/>
    </source>
</evidence>
<evidence type="ECO:0000259" key="2">
    <source>
        <dbReference type="Pfam" id="PF01757"/>
    </source>
</evidence>
<evidence type="ECO:0000313" key="3">
    <source>
        <dbReference type="EMBL" id="WUR12355.1"/>
    </source>
</evidence>
<accession>A0ABZ1UI13</accession>
<keyword evidence="3" id="KW-0808">Transferase</keyword>
<feature type="transmembrane region" description="Helical" evidence="1">
    <location>
        <begin position="293"/>
        <end position="312"/>
    </location>
</feature>
<feature type="transmembrane region" description="Helical" evidence="1">
    <location>
        <begin position="324"/>
        <end position="345"/>
    </location>
</feature>
<dbReference type="InterPro" id="IPR002656">
    <property type="entry name" value="Acyl_transf_3_dom"/>
</dbReference>
<keyword evidence="1" id="KW-0812">Transmembrane</keyword>
<evidence type="ECO:0000256" key="1">
    <source>
        <dbReference type="SAM" id="Phobius"/>
    </source>
</evidence>
<gene>
    <name evidence="3" type="ORF">E7V67_022035</name>
</gene>
<dbReference type="PANTHER" id="PTHR23028:SF53">
    <property type="entry name" value="ACYL_TRANSF_3 DOMAIN-CONTAINING PROTEIN"/>
    <property type="match status" value="1"/>
</dbReference>
<keyword evidence="3" id="KW-0012">Acyltransferase</keyword>
<keyword evidence="1" id="KW-1133">Transmembrane helix</keyword>
<dbReference type="Proteomes" id="UP000321323">
    <property type="component" value="Chromosome"/>
</dbReference>
<feature type="domain" description="Acyltransferase 3" evidence="2">
    <location>
        <begin position="10"/>
        <end position="338"/>
    </location>
</feature>
<sequence>MKSLNIHYNPRIDQLRWLAALIVFLFHFEVAVRGHGAPALTGPWWGIVTEGHTGVGLFFTLSGFLFMQIAQRQGTIRYRDFLRNRILRILPLFLVVFLLATSIQRDRFQAQDILYVLATNLGDSPTSRSVVTGAAWCISLEFMFYLVFPFLARFTLEQGPRYLVKLLALMLLLKVAVFHENERSTLMYFSTFVGRFDQFLIGMLAATLYPRWEPRLVPHAAWLAPVALLLAIANSAVQARVAPFTAVHAPFWITWSLQESIVWAGLIVAWVSVRQRLPNCIERATCHGGKVSFSFYLLHAAAIHTLVRAVGVPRVTGTAWADTLLLGAAVYAATWAIATLGYGAIEEPFLNLRGRYGDKAATVAPAQRDGATVG</sequence>
<feature type="transmembrane region" description="Helical" evidence="1">
    <location>
        <begin position="216"/>
        <end position="237"/>
    </location>
</feature>
<dbReference type="Pfam" id="PF01757">
    <property type="entry name" value="Acyl_transf_3"/>
    <property type="match status" value="1"/>
</dbReference>
<dbReference type="EMBL" id="CP136508">
    <property type="protein sequence ID" value="WUR12355.1"/>
    <property type="molecule type" value="Genomic_DNA"/>
</dbReference>
<reference evidence="3 4" key="1">
    <citation type="journal article" date="2019" name="Int. J. Syst. Evol. Microbiol.">
        <title>The Draft Whole-Genome Sequence of the Antibiotic Producer Empedobacter haloabium ATCC 31962 Provides Indications for Its Taxonomic Reclassification.</title>
        <authorList>
            <person name="Miess H."/>
            <person name="Arlt P."/>
            <person name="Apel A.K."/>
            <person name="Weber T."/>
            <person name="Nieselt K."/>
            <person name="Hanssen F."/>
            <person name="Czemmel S."/>
            <person name="Nahnsen S."/>
            <person name="Gross H."/>
        </authorList>
    </citation>
    <scope>NUCLEOTIDE SEQUENCE [LARGE SCALE GENOMIC DNA]</scope>
    <source>
        <strain evidence="3 4">ATCC 31962</strain>
    </source>
</reference>